<feature type="transmembrane region" description="Helical" evidence="8">
    <location>
        <begin position="6"/>
        <end position="26"/>
    </location>
</feature>
<evidence type="ECO:0000313" key="11">
    <source>
        <dbReference type="Proteomes" id="UP000051131"/>
    </source>
</evidence>
<dbReference type="InterPro" id="IPR005490">
    <property type="entry name" value="LD_TPept_cat_dom"/>
</dbReference>
<keyword evidence="7" id="KW-0175">Coiled coil</keyword>
<dbReference type="Gene3D" id="2.40.440.10">
    <property type="entry name" value="L,D-transpeptidase catalytic domain-like"/>
    <property type="match status" value="1"/>
</dbReference>
<dbReference type="PROSITE" id="PS52029">
    <property type="entry name" value="LD_TPASE"/>
    <property type="match status" value="1"/>
</dbReference>
<dbReference type="PATRIC" id="fig|1423729.3.peg.1772"/>
<gene>
    <name evidence="10" type="ORF">FC80_GL001745</name>
</gene>
<comment type="caution">
    <text evidence="10">The sequence shown here is derived from an EMBL/GenBank/DDBJ whole genome shotgun (WGS) entry which is preliminary data.</text>
</comment>
<keyword evidence="5 6" id="KW-0961">Cell wall biogenesis/degradation</keyword>
<keyword evidence="8" id="KW-1133">Transmembrane helix</keyword>
<organism evidence="10 11">
    <name type="scientific">Liquorilactobacillus cacaonum DSM 21116</name>
    <dbReference type="NCBI Taxonomy" id="1423729"/>
    <lineage>
        <taxon>Bacteria</taxon>
        <taxon>Bacillati</taxon>
        <taxon>Bacillota</taxon>
        <taxon>Bacilli</taxon>
        <taxon>Lactobacillales</taxon>
        <taxon>Lactobacillaceae</taxon>
        <taxon>Liquorilactobacillus</taxon>
    </lineage>
</organism>
<evidence type="ECO:0000256" key="2">
    <source>
        <dbReference type="ARBA" id="ARBA00022679"/>
    </source>
</evidence>
<reference evidence="10 11" key="1">
    <citation type="journal article" date="2015" name="Genome Announc.">
        <title>Expanding the biotechnology potential of lactobacilli through comparative genomics of 213 strains and associated genera.</title>
        <authorList>
            <person name="Sun Z."/>
            <person name="Harris H.M."/>
            <person name="McCann A."/>
            <person name="Guo C."/>
            <person name="Argimon S."/>
            <person name="Zhang W."/>
            <person name="Yang X."/>
            <person name="Jeffery I.B."/>
            <person name="Cooney J.C."/>
            <person name="Kagawa T.F."/>
            <person name="Liu W."/>
            <person name="Song Y."/>
            <person name="Salvetti E."/>
            <person name="Wrobel A."/>
            <person name="Rasinkangas P."/>
            <person name="Parkhill J."/>
            <person name="Rea M.C."/>
            <person name="O'Sullivan O."/>
            <person name="Ritari J."/>
            <person name="Douillard F.P."/>
            <person name="Paul Ross R."/>
            <person name="Yang R."/>
            <person name="Briner A.E."/>
            <person name="Felis G.E."/>
            <person name="de Vos W.M."/>
            <person name="Barrangou R."/>
            <person name="Klaenhammer T.R."/>
            <person name="Caufield P.W."/>
            <person name="Cui Y."/>
            <person name="Zhang H."/>
            <person name="O'Toole P.W."/>
        </authorList>
    </citation>
    <scope>NUCLEOTIDE SEQUENCE [LARGE SCALE GENOMIC DNA]</scope>
    <source>
        <strain evidence="10 11">DSM 21116</strain>
    </source>
</reference>
<dbReference type="GO" id="GO:0016740">
    <property type="term" value="F:transferase activity"/>
    <property type="evidence" value="ECO:0007669"/>
    <property type="project" value="UniProtKB-KW"/>
</dbReference>
<keyword evidence="8" id="KW-0812">Transmembrane</keyword>
<dbReference type="EMBL" id="AYZE01000017">
    <property type="protein sequence ID" value="KRM89923.1"/>
    <property type="molecule type" value="Genomic_DNA"/>
</dbReference>
<dbReference type="UniPathway" id="UPA00219"/>
<dbReference type="GO" id="GO:0009252">
    <property type="term" value="P:peptidoglycan biosynthetic process"/>
    <property type="evidence" value="ECO:0007669"/>
    <property type="project" value="UniProtKB-UniPathway"/>
</dbReference>
<evidence type="ECO:0000256" key="6">
    <source>
        <dbReference type="PROSITE-ProRule" id="PRU01373"/>
    </source>
</evidence>
<evidence type="ECO:0000256" key="3">
    <source>
        <dbReference type="ARBA" id="ARBA00022960"/>
    </source>
</evidence>
<evidence type="ECO:0000256" key="5">
    <source>
        <dbReference type="ARBA" id="ARBA00023316"/>
    </source>
</evidence>
<sequence>MNKRKVISWIIAIVLVFLAGWSAVYVKHAEKINSIKIAKEEKKEQLQKKEDKVANMRRKISWHKSSETQKYPNVAASENLWVKVSKEKQRLSIMSGKKVIYRMYVSLGTHTAGYPNESKRKFPTGKFEISDKRGEFYFNQITGNGGKYWISWKGNGKYLIQTVPTNEHGKYLVSDAQNLGSQVNTNDSIWLSTKDAKWFYKNIKGNTKLVIE</sequence>
<dbReference type="RefSeq" id="WP_057829783.1">
    <property type="nucleotide sequence ID" value="NZ_AYZE01000017.1"/>
</dbReference>
<evidence type="ECO:0000256" key="1">
    <source>
        <dbReference type="ARBA" id="ARBA00004752"/>
    </source>
</evidence>
<dbReference type="OrthoDB" id="177750at2"/>
<feature type="domain" description="L,D-TPase catalytic" evidence="9">
    <location>
        <begin position="80"/>
        <end position="212"/>
    </location>
</feature>
<evidence type="ECO:0000256" key="4">
    <source>
        <dbReference type="ARBA" id="ARBA00022984"/>
    </source>
</evidence>
<dbReference type="GO" id="GO:0008360">
    <property type="term" value="P:regulation of cell shape"/>
    <property type="evidence" value="ECO:0007669"/>
    <property type="project" value="UniProtKB-UniRule"/>
</dbReference>
<dbReference type="GO" id="GO:0071555">
    <property type="term" value="P:cell wall organization"/>
    <property type="evidence" value="ECO:0007669"/>
    <property type="project" value="UniProtKB-UniRule"/>
</dbReference>
<keyword evidence="3 6" id="KW-0133">Cell shape</keyword>
<dbReference type="STRING" id="1423729.FC80_GL001745"/>
<protein>
    <submittedName>
        <fullName evidence="10">Cell surface protein</fullName>
    </submittedName>
</protein>
<keyword evidence="11" id="KW-1185">Reference proteome</keyword>
<dbReference type="InterPro" id="IPR038063">
    <property type="entry name" value="Transpep_catalytic_dom"/>
</dbReference>
<keyword evidence="4 6" id="KW-0573">Peptidoglycan synthesis</keyword>
<dbReference type="AlphaFoldDB" id="A0A0R2CQ87"/>
<evidence type="ECO:0000256" key="8">
    <source>
        <dbReference type="SAM" id="Phobius"/>
    </source>
</evidence>
<comment type="caution">
    <text evidence="6">Lacks conserved residue(s) required for the propagation of feature annotation.</text>
</comment>
<accession>A0A0R2CQ87</accession>
<proteinExistence type="predicted"/>
<evidence type="ECO:0000256" key="7">
    <source>
        <dbReference type="SAM" id="Coils"/>
    </source>
</evidence>
<keyword evidence="8" id="KW-0472">Membrane</keyword>
<dbReference type="CDD" id="cd16913">
    <property type="entry name" value="YkuD_like"/>
    <property type="match status" value="1"/>
</dbReference>
<dbReference type="SUPFAM" id="SSF141523">
    <property type="entry name" value="L,D-transpeptidase catalytic domain-like"/>
    <property type="match status" value="1"/>
</dbReference>
<dbReference type="Proteomes" id="UP000051131">
    <property type="component" value="Unassembled WGS sequence"/>
</dbReference>
<evidence type="ECO:0000259" key="9">
    <source>
        <dbReference type="PROSITE" id="PS52029"/>
    </source>
</evidence>
<name>A0A0R2CQ87_9LACO</name>
<comment type="pathway">
    <text evidence="1 6">Cell wall biogenesis; peptidoglycan biosynthesis.</text>
</comment>
<evidence type="ECO:0000313" key="10">
    <source>
        <dbReference type="EMBL" id="KRM89923.1"/>
    </source>
</evidence>
<dbReference type="Pfam" id="PF03734">
    <property type="entry name" value="YkuD"/>
    <property type="match status" value="1"/>
</dbReference>
<feature type="coiled-coil region" evidence="7">
    <location>
        <begin position="29"/>
        <end position="59"/>
    </location>
</feature>
<keyword evidence="2" id="KW-0808">Transferase</keyword>